<reference evidence="2 3" key="1">
    <citation type="submission" date="2019-10" db="EMBL/GenBank/DDBJ databases">
        <title>Genome sequence of Luteimicrobium xylanilyticum HY-24.</title>
        <authorList>
            <person name="Kim D.Y."/>
            <person name="Park H.-Y."/>
        </authorList>
    </citation>
    <scope>NUCLEOTIDE SEQUENCE [LARGE SCALE GENOMIC DNA]</scope>
    <source>
        <strain evidence="2 3">HY-24</strain>
    </source>
</reference>
<accession>A0A5P9Q867</accession>
<name>A0A5P9Q867_9MICO</name>
<dbReference type="EMBL" id="CP045529">
    <property type="protein sequence ID" value="QFU97638.1"/>
    <property type="molecule type" value="Genomic_DNA"/>
</dbReference>
<evidence type="ECO:0000313" key="3">
    <source>
        <dbReference type="Proteomes" id="UP000326702"/>
    </source>
</evidence>
<feature type="region of interest" description="Disordered" evidence="1">
    <location>
        <begin position="37"/>
        <end position="69"/>
    </location>
</feature>
<sequence length="97" mass="10625">MQASTPGLVDRPIGHTLDDGSAHNLCSVRDIVDSPVVEPAHRRRRPRPPTAKWPAEETEAPAKQHDSRQAARIWRRLGGFVLPGAGDADCEDAPTER</sequence>
<dbReference type="Proteomes" id="UP000326702">
    <property type="component" value="Chromosome"/>
</dbReference>
<proteinExistence type="predicted"/>
<dbReference type="AlphaFoldDB" id="A0A5P9Q867"/>
<feature type="compositionally biased region" description="Basic and acidic residues" evidence="1">
    <location>
        <begin position="60"/>
        <end position="69"/>
    </location>
</feature>
<keyword evidence="3" id="KW-1185">Reference proteome</keyword>
<gene>
    <name evidence="2" type="ORF">KDY119_01137</name>
</gene>
<feature type="region of interest" description="Disordered" evidence="1">
    <location>
        <begin position="1"/>
        <end position="21"/>
    </location>
</feature>
<evidence type="ECO:0000313" key="2">
    <source>
        <dbReference type="EMBL" id="QFU97638.1"/>
    </source>
</evidence>
<protein>
    <submittedName>
        <fullName evidence="2">Uncharacterized protein</fullName>
    </submittedName>
</protein>
<organism evidence="2 3">
    <name type="scientific">Luteimicrobium xylanilyticum</name>
    <dbReference type="NCBI Taxonomy" id="1133546"/>
    <lineage>
        <taxon>Bacteria</taxon>
        <taxon>Bacillati</taxon>
        <taxon>Actinomycetota</taxon>
        <taxon>Actinomycetes</taxon>
        <taxon>Micrococcales</taxon>
        <taxon>Luteimicrobium</taxon>
    </lineage>
</organism>
<feature type="compositionally biased region" description="Basic and acidic residues" evidence="1">
    <location>
        <begin position="12"/>
        <end position="21"/>
    </location>
</feature>
<evidence type="ECO:0000256" key="1">
    <source>
        <dbReference type="SAM" id="MobiDB-lite"/>
    </source>
</evidence>
<dbReference type="KEGG" id="lxl:KDY119_01137"/>